<dbReference type="AlphaFoldDB" id="A0A504Z0B5"/>
<feature type="region of interest" description="Disordered" evidence="1">
    <location>
        <begin position="248"/>
        <end position="276"/>
    </location>
</feature>
<feature type="compositionally biased region" description="Low complexity" evidence="1">
    <location>
        <begin position="267"/>
        <end position="276"/>
    </location>
</feature>
<reference evidence="2 3" key="1">
    <citation type="submission" date="2019-04" db="EMBL/GenBank/DDBJ databases">
        <title>Annotation for the trematode Fasciola gigantica.</title>
        <authorList>
            <person name="Choi Y.-J."/>
        </authorList>
    </citation>
    <scope>NUCLEOTIDE SEQUENCE [LARGE SCALE GENOMIC DNA]</scope>
    <source>
        <strain evidence="2">Uganda_cow_1</strain>
    </source>
</reference>
<dbReference type="PANTHER" id="PTHR20938:SF0">
    <property type="entry name" value="INTEGRATOR COMPLEX SUBUNIT 4"/>
    <property type="match status" value="1"/>
</dbReference>
<keyword evidence="3" id="KW-1185">Reference proteome</keyword>
<dbReference type="InterPro" id="IPR016024">
    <property type="entry name" value="ARM-type_fold"/>
</dbReference>
<dbReference type="Proteomes" id="UP000316759">
    <property type="component" value="Unassembled WGS sequence"/>
</dbReference>
<evidence type="ECO:0008006" key="4">
    <source>
        <dbReference type="Google" id="ProtNLM"/>
    </source>
</evidence>
<evidence type="ECO:0000313" key="2">
    <source>
        <dbReference type="EMBL" id="TPP63927.1"/>
    </source>
</evidence>
<proteinExistence type="predicted"/>
<organism evidence="2 3">
    <name type="scientific">Fasciola gigantica</name>
    <name type="common">Giant liver fluke</name>
    <dbReference type="NCBI Taxonomy" id="46835"/>
    <lineage>
        <taxon>Eukaryota</taxon>
        <taxon>Metazoa</taxon>
        <taxon>Spiralia</taxon>
        <taxon>Lophotrochozoa</taxon>
        <taxon>Platyhelminthes</taxon>
        <taxon>Trematoda</taxon>
        <taxon>Digenea</taxon>
        <taxon>Plagiorchiida</taxon>
        <taxon>Echinostomata</taxon>
        <taxon>Echinostomatoidea</taxon>
        <taxon>Fasciolidae</taxon>
        <taxon>Fasciola</taxon>
    </lineage>
</organism>
<sequence length="945" mass="104735">MHDQKSTDISSSEPTSVDSTEALLISLEHLRVPSRLLQSTECIELRRAFSSRSAHVRCKAIDVLGLRAGPKLWLGTVLAGELVLWHTQDSDARVRDRSFHCLLSWTATSRDGSAFAELHGSLKAERIGWIQSNLESVYLAACHGLSDVEEMVRRTSLHFLAQLSLARPHHRLEGVPPSGLIINPGSQQQQLMRPHVHTEEVRLVDDAFRRVCTRLQDPARQTVSEESLILTLEKTVMSDRQVRRSVLERSIAQTGTSRHDRGRSNQRSSTRPSTTVSSLGTFNLIATGSSGAIISGLEDDYFGQCKYCFLSIYCFLAVPLQSEQVAIITSALAEGSGRMRRRLHQLLSRCCLSSAPCLISLLDGLLHNLRRYPQDRDSIWRQVYLTELVPSLLPKRCHPFDIISTVDSTDRNLVGPSKVYLTELVPSLLPKRCHPFDIISTVDSTDRNLVGPSKRRRLELARSELVNGTDNEGDTAASNSLLRFLHSLIRRVVFALDDLCRPFDNTSTEDNNRPTSSLSRGLWNQRLTLLTRLVFADLCGSVQRLDRVGQWNGLIQWLTILTTLGWCLASVGACHSRDSAATNPKIAPSDLATNQVVSIMRKPGKLLSQALQMGLRALHLFSGKTETEQTLLVNLVIQLTSLNKLVSIEGFVTDMHMWARTVRIVVTLLSQSVGLPADSADECDELEQPTELPSISALHKSAKRFQPVYVALLQPTATIREGASTTDFDVFGFGRAPMGTTSFANRLSEDADDGWAPASRVAADQSTMAIPEVRFTATIGTASIRVRAVIVGMNLALARKRVCVLFRRPDLQVNKEQLDATKSHDLWTALFHQWWPPVGAWHPLEEGFPTTDRAQSDHEVNRVELRTHLELSAGRWSDAGTVEIGLGFCLSSDHLNETSISGSKPSDSGKSVHMTVSQPVLIVPLIPRKMLARVKLLPTAPIGQW</sequence>
<dbReference type="PANTHER" id="PTHR20938">
    <property type="entry name" value="INTEGRATOR COMPLEX SUBUNIT 4"/>
    <property type="match status" value="1"/>
</dbReference>
<dbReference type="SUPFAM" id="SSF48371">
    <property type="entry name" value="ARM repeat"/>
    <property type="match status" value="1"/>
</dbReference>
<dbReference type="EMBL" id="SUNJ01005063">
    <property type="protein sequence ID" value="TPP63927.1"/>
    <property type="molecule type" value="Genomic_DNA"/>
</dbReference>
<dbReference type="STRING" id="46835.A0A504Z0B5"/>
<comment type="caution">
    <text evidence="2">The sequence shown here is derived from an EMBL/GenBank/DDBJ whole genome shotgun (WGS) entry which is preliminary data.</text>
</comment>
<accession>A0A504Z0B5</accession>
<name>A0A504Z0B5_FASGI</name>
<gene>
    <name evidence="2" type="ORF">FGIG_09597</name>
</gene>
<dbReference type="OrthoDB" id="18190at2759"/>
<evidence type="ECO:0000313" key="3">
    <source>
        <dbReference type="Proteomes" id="UP000316759"/>
    </source>
</evidence>
<protein>
    <recommendedName>
        <fullName evidence="4">Integrator complex subunit 4</fullName>
    </recommendedName>
</protein>
<evidence type="ECO:0000256" key="1">
    <source>
        <dbReference type="SAM" id="MobiDB-lite"/>
    </source>
</evidence>